<dbReference type="KEGG" id="vgu:HYG85_04880"/>
<dbReference type="EMBL" id="CP058561">
    <property type="protein sequence ID" value="QUH28285.1"/>
    <property type="molecule type" value="Genomic_DNA"/>
</dbReference>
<reference evidence="1 2" key="1">
    <citation type="submission" date="2020-07" db="EMBL/GenBank/DDBJ databases">
        <title>Vallitalea guaymasensis genome.</title>
        <authorList>
            <person name="Postec A."/>
        </authorList>
    </citation>
    <scope>NUCLEOTIDE SEQUENCE [LARGE SCALE GENOMIC DNA]</scope>
    <source>
        <strain evidence="1 2">Ra1766G1</strain>
    </source>
</reference>
<gene>
    <name evidence="1" type="ORF">HYG85_04880</name>
</gene>
<name>A0A8J8SBD4_9FIRM</name>
<evidence type="ECO:0000313" key="1">
    <source>
        <dbReference type="EMBL" id="QUH28285.1"/>
    </source>
</evidence>
<proteinExistence type="predicted"/>
<dbReference type="Proteomes" id="UP000677305">
    <property type="component" value="Chromosome"/>
</dbReference>
<organism evidence="1 2">
    <name type="scientific">Vallitalea guaymasensis</name>
    <dbReference type="NCBI Taxonomy" id="1185412"/>
    <lineage>
        <taxon>Bacteria</taxon>
        <taxon>Bacillati</taxon>
        <taxon>Bacillota</taxon>
        <taxon>Clostridia</taxon>
        <taxon>Lachnospirales</taxon>
        <taxon>Vallitaleaceae</taxon>
        <taxon>Vallitalea</taxon>
    </lineage>
</organism>
<accession>A0A8J8SBD4</accession>
<keyword evidence="2" id="KW-1185">Reference proteome</keyword>
<protein>
    <submittedName>
        <fullName evidence="1">Uncharacterized protein</fullName>
    </submittedName>
</protein>
<dbReference type="AlphaFoldDB" id="A0A8J8SBD4"/>
<evidence type="ECO:0000313" key="2">
    <source>
        <dbReference type="Proteomes" id="UP000677305"/>
    </source>
</evidence>
<dbReference type="RefSeq" id="WP_212692535.1">
    <property type="nucleotide sequence ID" value="NZ_CP058561.1"/>
</dbReference>
<sequence length="82" mass="9260">MIYLIPLPYYDDVIYDNPNYYRRIIPPPLTRYGSPAADMIPPDMVPNGGSSSDDIWFPSYPPNYLPFPDPAIGGEVQIIPLD</sequence>